<evidence type="ECO:0000313" key="6">
    <source>
        <dbReference type="EMBL" id="ADV48633.1"/>
    </source>
</evidence>
<evidence type="ECO:0000256" key="3">
    <source>
        <dbReference type="ARBA" id="ARBA00022989"/>
    </source>
</evidence>
<comment type="subcellular location">
    <subcellularLocation>
        <location evidence="1">Membrane</location>
        <topology evidence="1">Multi-pass membrane protein</topology>
    </subcellularLocation>
</comment>
<accession>E6X835</accession>
<dbReference type="RefSeq" id="WP_013550116.1">
    <property type="nucleotide sequence ID" value="NC_014934.1"/>
</dbReference>
<evidence type="ECO:0000256" key="4">
    <source>
        <dbReference type="ARBA" id="ARBA00023136"/>
    </source>
</evidence>
<evidence type="ECO:0000313" key="7">
    <source>
        <dbReference type="Proteomes" id="UP000008634"/>
    </source>
</evidence>
<feature type="transmembrane region" description="Helical" evidence="5">
    <location>
        <begin position="7"/>
        <end position="27"/>
    </location>
</feature>
<dbReference type="EMBL" id="CP002453">
    <property type="protein sequence ID" value="ADV48633.1"/>
    <property type="molecule type" value="Genomic_DNA"/>
</dbReference>
<protein>
    <recommendedName>
        <fullName evidence="8">DoxX family protein</fullName>
    </recommendedName>
</protein>
<dbReference type="GO" id="GO:0016020">
    <property type="term" value="C:membrane"/>
    <property type="evidence" value="ECO:0007669"/>
    <property type="project" value="UniProtKB-SubCell"/>
</dbReference>
<dbReference type="STRING" id="688270.Celal_1319"/>
<dbReference type="HOGENOM" id="CLU_142057_1_1_10"/>
<organism evidence="6 7">
    <name type="scientific">Cellulophaga algicola (strain DSM 14237 / IC166 / ACAM 630)</name>
    <dbReference type="NCBI Taxonomy" id="688270"/>
    <lineage>
        <taxon>Bacteria</taxon>
        <taxon>Pseudomonadati</taxon>
        <taxon>Bacteroidota</taxon>
        <taxon>Flavobacteriia</taxon>
        <taxon>Flavobacteriales</taxon>
        <taxon>Flavobacteriaceae</taxon>
        <taxon>Cellulophaga</taxon>
    </lineage>
</organism>
<dbReference type="AlphaFoldDB" id="E6X835"/>
<feature type="transmembrane region" description="Helical" evidence="5">
    <location>
        <begin position="72"/>
        <end position="90"/>
    </location>
</feature>
<evidence type="ECO:0008006" key="8">
    <source>
        <dbReference type="Google" id="ProtNLM"/>
    </source>
</evidence>
<dbReference type="Proteomes" id="UP000008634">
    <property type="component" value="Chromosome"/>
</dbReference>
<gene>
    <name evidence="6" type="ordered locus">Celal_1319</name>
</gene>
<keyword evidence="3 5" id="KW-1133">Transmembrane helix</keyword>
<reference evidence="6 7" key="1">
    <citation type="journal article" date="2010" name="Stand. Genomic Sci.">
        <title>Complete genome sequence of Cellulophaga algicola type strain (IC166).</title>
        <authorList>
            <person name="Abt B."/>
            <person name="Lu M."/>
            <person name="Misra M."/>
            <person name="Han C."/>
            <person name="Nolan M."/>
            <person name="Lucas S."/>
            <person name="Hammon N."/>
            <person name="Deshpande S."/>
            <person name="Cheng J.F."/>
            <person name="Tapia R."/>
            <person name="Goodwin L."/>
            <person name="Pitluck S."/>
            <person name="Liolios K."/>
            <person name="Pagani I."/>
            <person name="Ivanova N."/>
            <person name="Mavromatis K."/>
            <person name="Ovchinikova G."/>
            <person name="Pati A."/>
            <person name="Chen A."/>
            <person name="Palaniappan K."/>
            <person name="Land M."/>
            <person name="Hauser L."/>
            <person name="Chang Y.J."/>
            <person name="Jeffries C.D."/>
            <person name="Detter J.C."/>
            <person name="Brambilla E."/>
            <person name="Rohde M."/>
            <person name="Tindall B.J."/>
            <person name="Goker M."/>
            <person name="Woyke T."/>
            <person name="Bristow J."/>
            <person name="Eisen J.A."/>
            <person name="Markowitz V."/>
            <person name="Hugenholtz P."/>
            <person name="Kyrpides N.C."/>
            <person name="Klenk H.P."/>
            <person name="Lapidus A."/>
        </authorList>
    </citation>
    <scope>NUCLEOTIDE SEQUENCE [LARGE SCALE GENOMIC DNA]</scope>
    <source>
        <strain evidence="7">DSM 14237 / IC166 / ACAM 630</strain>
    </source>
</reference>
<sequence length="118" mass="13228">MKTIKILYWIGTALLTAIMLFSIQMYLLNTEAIEGAFTTLGYPTYLVYPLAFAKILGLIAIFGNFNRSLKEWAYAGFFFDISLAFFAHIAANDGQYLFALLAFIGLIISYFAGKKARP</sequence>
<evidence type="ECO:0000256" key="2">
    <source>
        <dbReference type="ARBA" id="ARBA00022692"/>
    </source>
</evidence>
<keyword evidence="4 5" id="KW-0472">Membrane</keyword>
<dbReference type="Pfam" id="PF13564">
    <property type="entry name" value="DoxX_2"/>
    <property type="match status" value="1"/>
</dbReference>
<feature type="transmembrane region" description="Helical" evidence="5">
    <location>
        <begin position="96"/>
        <end position="113"/>
    </location>
</feature>
<name>E6X835_CELAD</name>
<dbReference type="eggNOG" id="ENOG5031BQE">
    <property type="taxonomic scope" value="Bacteria"/>
</dbReference>
<evidence type="ECO:0000256" key="1">
    <source>
        <dbReference type="ARBA" id="ARBA00004141"/>
    </source>
</evidence>
<dbReference type="KEGG" id="cao:Celal_1319"/>
<proteinExistence type="predicted"/>
<dbReference type="InterPro" id="IPR032808">
    <property type="entry name" value="DoxX"/>
</dbReference>
<keyword evidence="2 5" id="KW-0812">Transmembrane</keyword>
<evidence type="ECO:0000256" key="5">
    <source>
        <dbReference type="SAM" id="Phobius"/>
    </source>
</evidence>
<dbReference type="OrthoDB" id="7960583at2"/>
<feature type="transmembrane region" description="Helical" evidence="5">
    <location>
        <begin position="47"/>
        <end position="65"/>
    </location>
</feature>
<keyword evidence="7" id="KW-1185">Reference proteome</keyword>